<dbReference type="CDD" id="cd03811">
    <property type="entry name" value="GT4_GT28_WabH-like"/>
    <property type="match status" value="1"/>
</dbReference>
<accession>A0A8J2VND6</accession>
<dbReference type="AlphaFoldDB" id="A0A8J2VND6"/>
<comment type="caution">
    <text evidence="2">The sequence shown here is derived from an EMBL/GenBank/DDBJ whole genome shotgun (WGS) entry which is preliminary data.</text>
</comment>
<gene>
    <name evidence="2" type="primary">rfaG</name>
    <name evidence="2" type="ORF">GCM10011391_06500</name>
</gene>
<dbReference type="Pfam" id="PF00534">
    <property type="entry name" value="Glycos_transf_1"/>
    <property type="match status" value="1"/>
</dbReference>
<evidence type="ECO:0000259" key="1">
    <source>
        <dbReference type="Pfam" id="PF00534"/>
    </source>
</evidence>
<dbReference type="PANTHER" id="PTHR12526">
    <property type="entry name" value="GLYCOSYLTRANSFERASE"/>
    <property type="match status" value="1"/>
</dbReference>
<name>A0A8J2VND6_9BACL</name>
<dbReference type="RefSeq" id="WP_188689102.1">
    <property type="nucleotide sequence ID" value="NZ_BMIR01000002.1"/>
</dbReference>
<dbReference type="PANTHER" id="PTHR12526:SF630">
    <property type="entry name" value="GLYCOSYLTRANSFERASE"/>
    <property type="match status" value="1"/>
</dbReference>
<keyword evidence="3" id="KW-1185">Reference proteome</keyword>
<evidence type="ECO:0000313" key="2">
    <source>
        <dbReference type="EMBL" id="GGE30543.1"/>
    </source>
</evidence>
<evidence type="ECO:0000313" key="3">
    <source>
        <dbReference type="Proteomes" id="UP000628775"/>
    </source>
</evidence>
<protein>
    <submittedName>
        <fullName evidence="2">Glycosyl transferase</fullName>
    </submittedName>
</protein>
<organism evidence="2 3">
    <name type="scientific">Pullulanibacillus camelliae</name>
    <dbReference type="NCBI Taxonomy" id="1707096"/>
    <lineage>
        <taxon>Bacteria</taxon>
        <taxon>Bacillati</taxon>
        <taxon>Bacillota</taxon>
        <taxon>Bacilli</taxon>
        <taxon>Bacillales</taxon>
        <taxon>Sporolactobacillaceae</taxon>
        <taxon>Pullulanibacillus</taxon>
    </lineage>
</organism>
<dbReference type="Proteomes" id="UP000628775">
    <property type="component" value="Unassembled WGS sequence"/>
</dbReference>
<dbReference type="InterPro" id="IPR001296">
    <property type="entry name" value="Glyco_trans_1"/>
</dbReference>
<reference evidence="2" key="2">
    <citation type="submission" date="2020-09" db="EMBL/GenBank/DDBJ databases">
        <authorList>
            <person name="Sun Q."/>
            <person name="Zhou Y."/>
        </authorList>
    </citation>
    <scope>NUCLEOTIDE SEQUENCE</scope>
    <source>
        <strain evidence="2">CGMCC 1.15371</strain>
    </source>
</reference>
<sequence length="397" mass="46180">MQKKLLFMLINLNVGGTEKALLNMLQMLPKDYQTTLLVLEEKGGFINHLPANIHLKVINEGVALKRLLNQSPYHAARALLKQGAALKAIALLFFYLFSKLFNVRMLYYWYLLRKEAPLKEHYDLAVAYAGPMDFISYFIVKKVKAGKKVQWIHFDIRKIGFDVQLAAQLYQYFDKIYIVSNEAKQHFDEHLPRFKAKTEVFHNVIAKEEIQRLAREAQGFSDPFDGLRILTVGRLSKEKGQDLALETFIKLKDEGYNIHWYCIGEGPLRTELEAVIHKHHLEEQFILLGEQTNPYPFMKGCDLYVQPSRHEGYCMTLAEARCLCRPIVVTAFAGAYEQLLDAYDGWIAQNTEDLYRKIKHLIELPKERDRLVNTLIKEQMSMKKEHDRVVQIIEESI</sequence>
<proteinExistence type="predicted"/>
<feature type="domain" description="Glycosyl transferase family 1" evidence="1">
    <location>
        <begin position="228"/>
        <end position="373"/>
    </location>
</feature>
<dbReference type="SUPFAM" id="SSF53756">
    <property type="entry name" value="UDP-Glycosyltransferase/glycogen phosphorylase"/>
    <property type="match status" value="1"/>
</dbReference>
<keyword evidence="2" id="KW-0808">Transferase</keyword>
<dbReference type="Gene3D" id="3.40.50.2000">
    <property type="entry name" value="Glycogen Phosphorylase B"/>
    <property type="match status" value="2"/>
</dbReference>
<reference evidence="2" key="1">
    <citation type="journal article" date="2014" name="Int. J. Syst. Evol. Microbiol.">
        <title>Complete genome sequence of Corynebacterium casei LMG S-19264T (=DSM 44701T), isolated from a smear-ripened cheese.</title>
        <authorList>
            <consortium name="US DOE Joint Genome Institute (JGI-PGF)"/>
            <person name="Walter F."/>
            <person name="Albersmeier A."/>
            <person name="Kalinowski J."/>
            <person name="Ruckert C."/>
        </authorList>
    </citation>
    <scope>NUCLEOTIDE SEQUENCE</scope>
    <source>
        <strain evidence="2">CGMCC 1.15371</strain>
    </source>
</reference>
<dbReference type="GO" id="GO:0016757">
    <property type="term" value="F:glycosyltransferase activity"/>
    <property type="evidence" value="ECO:0007669"/>
    <property type="project" value="InterPro"/>
</dbReference>
<dbReference type="EMBL" id="BMIR01000002">
    <property type="protein sequence ID" value="GGE30543.1"/>
    <property type="molecule type" value="Genomic_DNA"/>
</dbReference>